<sequence length="570" mass="62683">MLQRKIGSKKIKISLNLLPASSDIYKAVRTSARLRNAVYRQRSTSMDGTAIMHDEKDGVGMDRKDVILWKRNKLVSYMMWAILSISATLAIIVPEFVTVVLLSMILPIGITLANIFKKGIRIIPWVATVWVVLSAIVISLDQISIIQGILVLLPLLLYPNVKHYNISFGIVLAYYIVHMLLKPAADTTVLFNDLVNLSMFTVAGIILITLSNVNKKLFLSSEKRREEVEKSQVRVESMLNRVRESVEGLTEYTEELKRKVNDTVSVSDEITLGFGEVARGVELQAANVAEISESLAMTDGHIQDVASYSQQMKGISSDMAGSTEIGSSKMDLLNTQMDDLYEAMKTAAADMQNFNKESESMTEILNGISDIARQTNLLALNAAIEAARAGEHGKGFAVVSDEVRKLAEHSGKSATDIASILAKLQGRTRELTDRFDRMQLSLEEGREVVHTAEEAFRTINDSSREVLLQASNMQSSSVIMRDSSSRVVGEVTEISSLTEQSSAASEEILAGMEEQRNLTRQMVASFRELEGLIVGLNELVADSHDEAPADLPLVGAPSARTRLSGEQMPA</sequence>
<dbReference type="EMBL" id="CP041217">
    <property type="protein sequence ID" value="QDH20246.1"/>
    <property type="molecule type" value="Genomic_DNA"/>
</dbReference>
<dbReference type="AlphaFoldDB" id="A0A4Y6UV41"/>
<feature type="domain" description="Methyl-accepting transducer" evidence="5">
    <location>
        <begin position="259"/>
        <end position="516"/>
    </location>
</feature>
<keyword evidence="4" id="KW-0472">Membrane</keyword>
<evidence type="ECO:0000313" key="6">
    <source>
        <dbReference type="EMBL" id="QDH20246.1"/>
    </source>
</evidence>
<gene>
    <name evidence="6" type="ORF">FFV09_04860</name>
</gene>
<keyword evidence="4" id="KW-1133">Transmembrane helix</keyword>
<dbReference type="PANTHER" id="PTHR32089:SF112">
    <property type="entry name" value="LYSOZYME-LIKE PROTEIN-RELATED"/>
    <property type="match status" value="1"/>
</dbReference>
<evidence type="ECO:0000259" key="5">
    <source>
        <dbReference type="PROSITE" id="PS50111"/>
    </source>
</evidence>
<feature type="transmembrane region" description="Helical" evidence="4">
    <location>
        <begin position="163"/>
        <end position="181"/>
    </location>
</feature>
<evidence type="ECO:0000256" key="4">
    <source>
        <dbReference type="SAM" id="Phobius"/>
    </source>
</evidence>
<keyword evidence="1 2" id="KW-0807">Transducer</keyword>
<feature type="transmembrane region" description="Helical" evidence="4">
    <location>
        <begin position="99"/>
        <end position="116"/>
    </location>
</feature>
<dbReference type="InterPro" id="IPR004089">
    <property type="entry name" value="MCPsignal_dom"/>
</dbReference>
<feature type="transmembrane region" description="Helical" evidence="4">
    <location>
        <begin position="128"/>
        <end position="157"/>
    </location>
</feature>
<dbReference type="PROSITE" id="PS50111">
    <property type="entry name" value="CHEMOTAXIS_TRANSDUC_2"/>
    <property type="match status" value="1"/>
</dbReference>
<dbReference type="Pfam" id="PF00015">
    <property type="entry name" value="MCPsignal"/>
    <property type="match status" value="1"/>
</dbReference>
<dbReference type="SMART" id="SM00283">
    <property type="entry name" value="MA"/>
    <property type="match status" value="1"/>
</dbReference>
<keyword evidence="4" id="KW-0812">Transmembrane</keyword>
<keyword evidence="7" id="KW-1185">Reference proteome</keyword>
<dbReference type="SUPFAM" id="SSF58104">
    <property type="entry name" value="Methyl-accepting chemotaxis protein (MCP) signaling domain"/>
    <property type="match status" value="1"/>
</dbReference>
<dbReference type="KEGG" id="saca:FFV09_04860"/>
<evidence type="ECO:0000256" key="3">
    <source>
        <dbReference type="SAM" id="MobiDB-lite"/>
    </source>
</evidence>
<dbReference type="Gene3D" id="1.10.287.950">
    <property type="entry name" value="Methyl-accepting chemotaxis protein"/>
    <property type="match status" value="1"/>
</dbReference>
<organism evidence="6 7">
    <name type="scientific">Saccharibacillus brassicae</name>
    <dbReference type="NCBI Taxonomy" id="2583377"/>
    <lineage>
        <taxon>Bacteria</taxon>
        <taxon>Bacillati</taxon>
        <taxon>Bacillota</taxon>
        <taxon>Bacilli</taxon>
        <taxon>Bacillales</taxon>
        <taxon>Paenibacillaceae</taxon>
        <taxon>Saccharibacillus</taxon>
    </lineage>
</organism>
<dbReference type="GO" id="GO:0007165">
    <property type="term" value="P:signal transduction"/>
    <property type="evidence" value="ECO:0007669"/>
    <property type="project" value="UniProtKB-KW"/>
</dbReference>
<reference evidence="6 7" key="1">
    <citation type="submission" date="2019-06" db="EMBL/GenBank/DDBJ databases">
        <title>Saccharibacillus brassicae sp. nov., an endophytic bacterium isolated from Chinese cabbage seeds (Brassica pekinensis).</title>
        <authorList>
            <person name="Jiang L."/>
            <person name="Lee J."/>
            <person name="Kim S.W."/>
        </authorList>
    </citation>
    <scope>NUCLEOTIDE SEQUENCE [LARGE SCALE GENOMIC DNA]</scope>
    <source>
        <strain evidence="7">KCTC 43072 / ATSA2</strain>
    </source>
</reference>
<proteinExistence type="predicted"/>
<dbReference type="PANTHER" id="PTHR32089">
    <property type="entry name" value="METHYL-ACCEPTING CHEMOTAXIS PROTEIN MCPB"/>
    <property type="match status" value="1"/>
</dbReference>
<dbReference type="GO" id="GO:0016020">
    <property type="term" value="C:membrane"/>
    <property type="evidence" value="ECO:0007669"/>
    <property type="project" value="InterPro"/>
</dbReference>
<feature type="region of interest" description="Disordered" evidence="3">
    <location>
        <begin position="547"/>
        <end position="570"/>
    </location>
</feature>
<dbReference type="OrthoDB" id="2166737at2"/>
<name>A0A4Y6UV41_SACBS</name>
<feature type="transmembrane region" description="Helical" evidence="4">
    <location>
        <begin position="193"/>
        <end position="213"/>
    </location>
</feature>
<evidence type="ECO:0000313" key="7">
    <source>
        <dbReference type="Proteomes" id="UP000316968"/>
    </source>
</evidence>
<evidence type="ECO:0000256" key="2">
    <source>
        <dbReference type="PROSITE-ProRule" id="PRU00284"/>
    </source>
</evidence>
<dbReference type="Proteomes" id="UP000316968">
    <property type="component" value="Chromosome"/>
</dbReference>
<protein>
    <submittedName>
        <fullName evidence="6">Methyl-accepting chemotaxis protein</fullName>
    </submittedName>
</protein>
<accession>A0A4Y6UV41</accession>
<evidence type="ECO:0000256" key="1">
    <source>
        <dbReference type="ARBA" id="ARBA00023224"/>
    </source>
</evidence>
<feature type="transmembrane region" description="Helical" evidence="4">
    <location>
        <begin position="74"/>
        <end position="93"/>
    </location>
</feature>